<keyword evidence="5" id="KW-0597">Phosphoprotein</keyword>
<evidence type="ECO:0000256" key="5">
    <source>
        <dbReference type="ARBA" id="ARBA00022553"/>
    </source>
</evidence>
<feature type="region of interest" description="Disordered" evidence="11">
    <location>
        <begin position="195"/>
        <end position="276"/>
    </location>
</feature>
<evidence type="ECO:0000313" key="13">
    <source>
        <dbReference type="EMBL" id="KAG6480314.1"/>
    </source>
</evidence>
<keyword evidence="7" id="KW-0805">Transcription regulation</keyword>
<evidence type="ECO:0000256" key="8">
    <source>
        <dbReference type="ARBA" id="ARBA00023163"/>
    </source>
</evidence>
<dbReference type="Pfam" id="PF10497">
    <property type="entry name" value="zf-4CXXC_R1"/>
    <property type="match status" value="1"/>
</dbReference>
<evidence type="ECO:0000256" key="9">
    <source>
        <dbReference type="ARBA" id="ARBA00023242"/>
    </source>
</evidence>
<feature type="compositionally biased region" description="Basic residues" evidence="11">
    <location>
        <begin position="253"/>
        <end position="264"/>
    </location>
</feature>
<keyword evidence="6" id="KW-0832">Ubl conjugation</keyword>
<evidence type="ECO:0000259" key="12">
    <source>
        <dbReference type="PROSITE" id="PS50827"/>
    </source>
</evidence>
<evidence type="ECO:0000313" key="14">
    <source>
        <dbReference type="Proteomes" id="UP000734854"/>
    </source>
</evidence>
<evidence type="ECO:0000256" key="3">
    <source>
        <dbReference type="ARBA" id="ARBA00022490"/>
    </source>
</evidence>
<evidence type="ECO:0000256" key="10">
    <source>
        <dbReference type="SAM" id="Coils"/>
    </source>
</evidence>
<accession>A0A8J5KGI3</accession>
<keyword evidence="9" id="KW-0539">Nucleus</keyword>
<dbReference type="InterPro" id="IPR018866">
    <property type="entry name" value="Znf-4CXXC_R1"/>
</dbReference>
<feature type="compositionally biased region" description="Basic and acidic residues" evidence="11">
    <location>
        <begin position="223"/>
        <end position="252"/>
    </location>
</feature>
<dbReference type="InterPro" id="IPR018501">
    <property type="entry name" value="DDT_dom"/>
</dbReference>
<comment type="subcellular location">
    <subcellularLocation>
        <location evidence="2">Cytoplasm</location>
    </subcellularLocation>
    <subcellularLocation>
        <location evidence="1">Nucleus</location>
    </subcellularLocation>
</comment>
<comment type="caution">
    <text evidence="13">The sequence shown here is derived from an EMBL/GenBank/DDBJ whole genome shotgun (WGS) entry which is preliminary data.</text>
</comment>
<dbReference type="GO" id="GO:0005634">
    <property type="term" value="C:nucleus"/>
    <property type="evidence" value="ECO:0007669"/>
    <property type="project" value="UniProtKB-SubCell"/>
</dbReference>
<feature type="compositionally biased region" description="Low complexity" evidence="11">
    <location>
        <begin position="593"/>
        <end position="610"/>
    </location>
</feature>
<dbReference type="PANTHER" id="PTHR31169">
    <property type="entry name" value="OS05G0300700 PROTEIN"/>
    <property type="match status" value="1"/>
</dbReference>
<feature type="compositionally biased region" description="Basic and acidic residues" evidence="11">
    <location>
        <begin position="87"/>
        <end position="98"/>
    </location>
</feature>
<dbReference type="PANTHER" id="PTHR31169:SF8">
    <property type="entry name" value="ZINC-FINGER DOMAIN OF MONOAMINE-OXIDASE A REPRESSOR R1 PROTEIN"/>
    <property type="match status" value="1"/>
</dbReference>
<dbReference type="PROSITE" id="PS50827">
    <property type="entry name" value="DDT"/>
    <property type="match status" value="1"/>
</dbReference>
<feature type="region of interest" description="Disordered" evidence="11">
    <location>
        <begin position="580"/>
        <end position="631"/>
    </location>
</feature>
<reference evidence="13 14" key="1">
    <citation type="submission" date="2020-08" db="EMBL/GenBank/DDBJ databases">
        <title>Plant Genome Project.</title>
        <authorList>
            <person name="Zhang R.-G."/>
        </authorList>
    </citation>
    <scope>NUCLEOTIDE SEQUENCE [LARGE SCALE GENOMIC DNA]</scope>
    <source>
        <tissue evidence="13">Rhizome</tissue>
    </source>
</reference>
<feature type="domain" description="DDT" evidence="12">
    <location>
        <begin position="296"/>
        <end position="361"/>
    </location>
</feature>
<keyword evidence="8" id="KW-0804">Transcription</keyword>
<feature type="region of interest" description="Disordered" evidence="11">
    <location>
        <begin position="45"/>
        <end position="99"/>
    </location>
</feature>
<keyword evidence="4" id="KW-1017">Isopeptide bond</keyword>
<evidence type="ECO:0000256" key="7">
    <source>
        <dbReference type="ARBA" id="ARBA00023015"/>
    </source>
</evidence>
<dbReference type="SMART" id="SM00571">
    <property type="entry name" value="DDT"/>
    <property type="match status" value="1"/>
</dbReference>
<dbReference type="GO" id="GO:0005737">
    <property type="term" value="C:cytoplasm"/>
    <property type="evidence" value="ECO:0007669"/>
    <property type="project" value="UniProtKB-SubCell"/>
</dbReference>
<keyword evidence="14" id="KW-1185">Reference proteome</keyword>
<protein>
    <recommendedName>
        <fullName evidence="12">DDT domain-containing protein</fullName>
    </recommendedName>
</protein>
<gene>
    <name evidence="13" type="ORF">ZIOFF_063808</name>
</gene>
<organism evidence="13 14">
    <name type="scientific">Zingiber officinale</name>
    <name type="common">Ginger</name>
    <name type="synonym">Amomum zingiber</name>
    <dbReference type="NCBI Taxonomy" id="94328"/>
    <lineage>
        <taxon>Eukaryota</taxon>
        <taxon>Viridiplantae</taxon>
        <taxon>Streptophyta</taxon>
        <taxon>Embryophyta</taxon>
        <taxon>Tracheophyta</taxon>
        <taxon>Spermatophyta</taxon>
        <taxon>Magnoliopsida</taxon>
        <taxon>Liliopsida</taxon>
        <taxon>Zingiberales</taxon>
        <taxon>Zingiberaceae</taxon>
        <taxon>Zingiber</taxon>
    </lineage>
</organism>
<dbReference type="Proteomes" id="UP000734854">
    <property type="component" value="Unassembled WGS sequence"/>
</dbReference>
<feature type="compositionally biased region" description="Polar residues" evidence="11">
    <location>
        <begin position="50"/>
        <end position="64"/>
    </location>
</feature>
<name>A0A8J5KGI3_ZINOF</name>
<dbReference type="EMBL" id="JACMSC010000017">
    <property type="protein sequence ID" value="KAG6480314.1"/>
    <property type="molecule type" value="Genomic_DNA"/>
</dbReference>
<feature type="compositionally biased region" description="Gly residues" evidence="11">
    <location>
        <begin position="621"/>
        <end position="631"/>
    </location>
</feature>
<dbReference type="AlphaFoldDB" id="A0A8J5KGI3"/>
<evidence type="ECO:0000256" key="11">
    <source>
        <dbReference type="SAM" id="MobiDB-lite"/>
    </source>
</evidence>
<sequence length="631" mass="70807">MNIPPSPPKLGRRHLKLELDAFASQREQISPSHFKYPLESRSGPFFHLPSTVSDSMAVPQSSPADGSLAAGEHNRPAEASAASPDPPSDRVDNPEKGKTCHQCRQKRTEFSAPCREIRRGKPCPIKYCHKCLVNRYGEKPEDVSSLDSWICPKCRGDCNCSCCMKKKGQRPTGILIHKAKAIGFASVHELLFKQGPDGLNAPNGSSSSKTGPPEKSSMTHKRSHEEENCLIELRDPESFSSDDKNIESSAQKEKKRTSKKKRHKESVSMDNSDGKAEIMIPQGQFLTEVAGSEWAVEDVGAALQFLEFCNAFSEVLDINKGEPESVLHELARGSVGRRGQYSSTAKFHVKLLSFIQNCKGDRSVSNSTMNEDKWLQLVIECLNESDCDWKTTLEALDEVSLEYDSWIPSDKLRLLNLLCDRTLETKELRDWIDVENQKYIERKKEAKGTIVSAKKKEKDLTKKLKDEMAKATLSLDAPFSIEDHENLMSQIRAEREKAHAEKQEIMEQLPKNLDSICRHAVRTDSIYLEGEGHVYWKLGSYYGGFKILHQVLRSWDSVILEDKWYAYGEDEGKSIERDISSLRKKKAKRSLRQKSMQSNRSGDNSSNDPPSSCPVMEGYEGASGTGNSGTK</sequence>
<feature type="coiled-coil region" evidence="10">
    <location>
        <begin position="481"/>
        <end position="508"/>
    </location>
</feature>
<proteinExistence type="predicted"/>
<feature type="compositionally biased region" description="Basic residues" evidence="11">
    <location>
        <begin position="582"/>
        <end position="592"/>
    </location>
</feature>
<evidence type="ECO:0000256" key="2">
    <source>
        <dbReference type="ARBA" id="ARBA00004496"/>
    </source>
</evidence>
<keyword evidence="10" id="KW-0175">Coiled coil</keyword>
<dbReference type="GO" id="GO:0006355">
    <property type="term" value="P:regulation of DNA-templated transcription"/>
    <property type="evidence" value="ECO:0007669"/>
    <property type="project" value="InterPro"/>
</dbReference>
<evidence type="ECO:0000256" key="4">
    <source>
        <dbReference type="ARBA" id="ARBA00022499"/>
    </source>
</evidence>
<evidence type="ECO:0000256" key="6">
    <source>
        <dbReference type="ARBA" id="ARBA00022843"/>
    </source>
</evidence>
<dbReference type="InterPro" id="IPR040221">
    <property type="entry name" value="CDCA7/CDA7L"/>
</dbReference>
<evidence type="ECO:0000256" key="1">
    <source>
        <dbReference type="ARBA" id="ARBA00004123"/>
    </source>
</evidence>
<keyword evidence="3" id="KW-0963">Cytoplasm</keyword>